<dbReference type="AlphaFoldDB" id="A0AAN9PPP0"/>
<evidence type="ECO:0000313" key="2">
    <source>
        <dbReference type="Proteomes" id="UP001367508"/>
    </source>
</evidence>
<protein>
    <submittedName>
        <fullName evidence="1">Uncharacterized protein</fullName>
    </submittedName>
</protein>
<reference evidence="1 2" key="1">
    <citation type="submission" date="2024-01" db="EMBL/GenBank/DDBJ databases">
        <title>The genomes of 5 underutilized Papilionoideae crops provide insights into root nodulation and disease resistanc.</title>
        <authorList>
            <person name="Jiang F."/>
        </authorList>
    </citation>
    <scope>NUCLEOTIDE SEQUENCE [LARGE SCALE GENOMIC DNA]</scope>
    <source>
        <strain evidence="1">LVBAO_FW01</strain>
        <tissue evidence="1">Leaves</tissue>
    </source>
</reference>
<name>A0AAN9PPP0_CANGL</name>
<evidence type="ECO:0000313" key="1">
    <source>
        <dbReference type="EMBL" id="KAK7305796.1"/>
    </source>
</evidence>
<sequence>MMRERERVGSSLGALENLEVHLFVSEDGSSRLMMMISNEWTRKRFPISSWQQICVCYPENREYPLFLGGVGCVPNIFTPLPCENPVKLMTLKKLWKLYIQPTYDYQP</sequence>
<comment type="caution">
    <text evidence="1">The sequence shown here is derived from an EMBL/GenBank/DDBJ whole genome shotgun (WGS) entry which is preliminary data.</text>
</comment>
<accession>A0AAN9PPP0</accession>
<gene>
    <name evidence="1" type="ORF">VNO77_43708</name>
</gene>
<organism evidence="1 2">
    <name type="scientific">Canavalia gladiata</name>
    <name type="common">Sword bean</name>
    <name type="synonym">Dolichos gladiatus</name>
    <dbReference type="NCBI Taxonomy" id="3824"/>
    <lineage>
        <taxon>Eukaryota</taxon>
        <taxon>Viridiplantae</taxon>
        <taxon>Streptophyta</taxon>
        <taxon>Embryophyta</taxon>
        <taxon>Tracheophyta</taxon>
        <taxon>Spermatophyta</taxon>
        <taxon>Magnoliopsida</taxon>
        <taxon>eudicotyledons</taxon>
        <taxon>Gunneridae</taxon>
        <taxon>Pentapetalae</taxon>
        <taxon>rosids</taxon>
        <taxon>fabids</taxon>
        <taxon>Fabales</taxon>
        <taxon>Fabaceae</taxon>
        <taxon>Papilionoideae</taxon>
        <taxon>50 kb inversion clade</taxon>
        <taxon>NPAAA clade</taxon>
        <taxon>indigoferoid/millettioid clade</taxon>
        <taxon>Phaseoleae</taxon>
        <taxon>Canavalia</taxon>
    </lineage>
</organism>
<proteinExistence type="predicted"/>
<dbReference type="EMBL" id="JAYMYQ010000011">
    <property type="protein sequence ID" value="KAK7305796.1"/>
    <property type="molecule type" value="Genomic_DNA"/>
</dbReference>
<keyword evidence="2" id="KW-1185">Reference proteome</keyword>
<dbReference type="Proteomes" id="UP001367508">
    <property type="component" value="Unassembled WGS sequence"/>
</dbReference>